<keyword evidence="2" id="KW-0560">Oxidoreductase</keyword>
<dbReference type="InterPro" id="IPR011008">
    <property type="entry name" value="Dimeric_a/b-barrel"/>
</dbReference>
<feature type="domain" description="ABM" evidence="1">
    <location>
        <begin position="7"/>
        <end position="97"/>
    </location>
</feature>
<dbReference type="SUPFAM" id="SSF54909">
    <property type="entry name" value="Dimeric alpha+beta barrel"/>
    <property type="match status" value="1"/>
</dbReference>
<keyword evidence="3" id="KW-1185">Reference proteome</keyword>
<dbReference type="Gene3D" id="3.30.70.100">
    <property type="match status" value="1"/>
</dbReference>
<protein>
    <submittedName>
        <fullName evidence="2">Monooxygenase</fullName>
    </submittedName>
</protein>
<dbReference type="OrthoDB" id="147975at2759"/>
<dbReference type="Pfam" id="PF03992">
    <property type="entry name" value="ABM"/>
    <property type="match status" value="1"/>
</dbReference>
<dbReference type="PROSITE" id="PS51725">
    <property type="entry name" value="ABM"/>
    <property type="match status" value="1"/>
</dbReference>
<dbReference type="AlphaFoldDB" id="A0A1W0A5Y2"/>
<name>A0A1W0A5Y2_9STRA</name>
<evidence type="ECO:0000313" key="2">
    <source>
        <dbReference type="EMBL" id="OQS05692.1"/>
    </source>
</evidence>
<organism evidence="2 3">
    <name type="scientific">Thraustotheca clavata</name>
    <dbReference type="NCBI Taxonomy" id="74557"/>
    <lineage>
        <taxon>Eukaryota</taxon>
        <taxon>Sar</taxon>
        <taxon>Stramenopiles</taxon>
        <taxon>Oomycota</taxon>
        <taxon>Saprolegniomycetes</taxon>
        <taxon>Saprolegniales</taxon>
        <taxon>Achlyaceae</taxon>
        <taxon>Thraustotheca</taxon>
    </lineage>
</organism>
<evidence type="ECO:0000259" key="1">
    <source>
        <dbReference type="PROSITE" id="PS51725"/>
    </source>
</evidence>
<accession>A0A1W0A5Y2</accession>
<keyword evidence="2" id="KW-0503">Monooxygenase</keyword>
<dbReference type="GO" id="GO:0004497">
    <property type="term" value="F:monooxygenase activity"/>
    <property type="evidence" value="ECO:0007669"/>
    <property type="project" value="UniProtKB-KW"/>
</dbReference>
<comment type="caution">
    <text evidence="2">The sequence shown here is derived from an EMBL/GenBank/DDBJ whole genome shotgun (WGS) entry which is preliminary data.</text>
</comment>
<dbReference type="Proteomes" id="UP000243217">
    <property type="component" value="Unassembled WGS sequence"/>
</dbReference>
<dbReference type="InterPro" id="IPR050404">
    <property type="entry name" value="Heme-degrading_MO"/>
</dbReference>
<evidence type="ECO:0000313" key="3">
    <source>
        <dbReference type="Proteomes" id="UP000243217"/>
    </source>
</evidence>
<reference evidence="2 3" key="1">
    <citation type="journal article" date="2014" name="Genome Biol. Evol.">
        <title>The secreted proteins of Achlya hypogyna and Thraustotheca clavata identify the ancestral oomycete secretome and reveal gene acquisitions by horizontal gene transfer.</title>
        <authorList>
            <person name="Misner I."/>
            <person name="Blouin N."/>
            <person name="Leonard G."/>
            <person name="Richards T.A."/>
            <person name="Lane C.E."/>
        </authorList>
    </citation>
    <scope>NUCLEOTIDE SEQUENCE [LARGE SCALE GENOMIC DNA]</scope>
    <source>
        <strain evidence="2 3">ATCC 34112</strain>
    </source>
</reference>
<proteinExistence type="predicted"/>
<gene>
    <name evidence="2" type="ORF">THRCLA_20550</name>
</gene>
<dbReference type="PANTHER" id="PTHR34474:SF2">
    <property type="entry name" value="SIGNAL TRANSDUCTION PROTEIN TRAP"/>
    <property type="match status" value="1"/>
</dbReference>
<dbReference type="EMBL" id="JNBS01000427">
    <property type="protein sequence ID" value="OQS05692.1"/>
    <property type="molecule type" value="Genomic_DNA"/>
</dbReference>
<sequence length="107" mass="12415">MVGTGPVRVLTERIMSRGFEPAVVRMMERVKATVSRQPGLISVETMADMDDHHKYVVLSEWKSRADYDKWQQSEDFKQCTAKLNDLLDTPGKKTRVFQRPKEDIFLL</sequence>
<dbReference type="PANTHER" id="PTHR34474">
    <property type="entry name" value="SIGNAL TRANSDUCTION PROTEIN TRAP"/>
    <property type="match status" value="1"/>
</dbReference>
<dbReference type="InterPro" id="IPR007138">
    <property type="entry name" value="ABM_dom"/>
</dbReference>